<keyword evidence="3" id="KW-1185">Reference proteome</keyword>
<sequence length="301" mass="33407">MEVYRTPDAAFAQLPDFPWEPAYAQVADPDGGTMRMAYVDVGPVDGPVALLLHGEPSWSFLYRHVIRELADHGIRCVAPDLIGFGRSDKPLHASDYSYARLVEWTRELVLEHLQLREITLVGQDWGGLIGLRLLAEHPDRFVRVVAANTGLPTGDVDMPEVWWRFRRAVEKAQVLDIGRLVDGGCARPMTPQVRAAYDAPFPDERAKAGPRAMPGLVPTRPDDPASDANRAAWLMLSTCELPFLLPFSDADPITAAMAPILRRHVPGARDRSHPTIERAGHFLQEDAGPELGQVIAQFMQR</sequence>
<feature type="domain" description="AB hydrolase-1" evidence="1">
    <location>
        <begin position="50"/>
        <end position="167"/>
    </location>
</feature>
<dbReference type="InterPro" id="IPR000639">
    <property type="entry name" value="Epox_hydrolase-like"/>
</dbReference>
<dbReference type="PANTHER" id="PTHR43798">
    <property type="entry name" value="MONOACYLGLYCEROL LIPASE"/>
    <property type="match status" value="1"/>
</dbReference>
<evidence type="ECO:0000259" key="1">
    <source>
        <dbReference type="Pfam" id="PF00561"/>
    </source>
</evidence>
<evidence type="ECO:0000313" key="2">
    <source>
        <dbReference type="EMBL" id="NYJ73196.1"/>
    </source>
</evidence>
<dbReference type="InterPro" id="IPR029058">
    <property type="entry name" value="AB_hydrolase_fold"/>
</dbReference>
<dbReference type="GO" id="GO:0016020">
    <property type="term" value="C:membrane"/>
    <property type="evidence" value="ECO:0007669"/>
    <property type="project" value="TreeGrafter"/>
</dbReference>
<organism evidence="2 3">
    <name type="scientific">Allobranchiibius huperziae</name>
    <dbReference type="NCBI Taxonomy" id="1874116"/>
    <lineage>
        <taxon>Bacteria</taxon>
        <taxon>Bacillati</taxon>
        <taxon>Actinomycetota</taxon>
        <taxon>Actinomycetes</taxon>
        <taxon>Micrococcales</taxon>
        <taxon>Dermacoccaceae</taxon>
        <taxon>Allobranchiibius</taxon>
    </lineage>
</organism>
<dbReference type="PRINTS" id="PR00412">
    <property type="entry name" value="EPOXHYDRLASE"/>
</dbReference>
<dbReference type="EMBL" id="JACCFW010000001">
    <property type="protein sequence ID" value="NYJ73196.1"/>
    <property type="molecule type" value="Genomic_DNA"/>
</dbReference>
<dbReference type="EC" id="3.8.1.5" evidence="2"/>
<proteinExistence type="predicted"/>
<dbReference type="Gene3D" id="3.40.50.1820">
    <property type="entry name" value="alpha/beta hydrolase"/>
    <property type="match status" value="1"/>
</dbReference>
<dbReference type="Proteomes" id="UP000571817">
    <property type="component" value="Unassembled WGS sequence"/>
</dbReference>
<dbReference type="RefSeq" id="WP_179478302.1">
    <property type="nucleotide sequence ID" value="NZ_JACCFW010000001.1"/>
</dbReference>
<dbReference type="SUPFAM" id="SSF53474">
    <property type="entry name" value="alpha/beta-Hydrolases"/>
    <property type="match status" value="1"/>
</dbReference>
<dbReference type="InterPro" id="IPR000073">
    <property type="entry name" value="AB_hydrolase_1"/>
</dbReference>
<protein>
    <submittedName>
        <fullName evidence="2">Haloalkane dehalogenase</fullName>
        <ecNumber evidence="2">3.8.1.5</ecNumber>
    </submittedName>
</protein>
<name>A0A853D737_9MICO</name>
<dbReference type="PANTHER" id="PTHR43798:SF24">
    <property type="entry name" value="CIS-3-ALKYL-4-ALKYLOXETAN-2-ONE DECARBOXYLASE"/>
    <property type="match status" value="1"/>
</dbReference>
<accession>A0A853D737</accession>
<gene>
    <name evidence="2" type="ORF">HNR15_000159</name>
</gene>
<dbReference type="PRINTS" id="PR00111">
    <property type="entry name" value="ABHYDROLASE"/>
</dbReference>
<reference evidence="2 3" key="1">
    <citation type="submission" date="2020-07" db="EMBL/GenBank/DDBJ databases">
        <title>Sequencing the genomes of 1000 actinobacteria strains.</title>
        <authorList>
            <person name="Klenk H.-P."/>
        </authorList>
    </citation>
    <scope>NUCLEOTIDE SEQUENCE [LARGE SCALE GENOMIC DNA]</scope>
    <source>
        <strain evidence="2 3">DSM 29531</strain>
    </source>
</reference>
<evidence type="ECO:0000313" key="3">
    <source>
        <dbReference type="Proteomes" id="UP000571817"/>
    </source>
</evidence>
<dbReference type="AlphaFoldDB" id="A0A853D737"/>
<comment type="caution">
    <text evidence="2">The sequence shown here is derived from an EMBL/GenBank/DDBJ whole genome shotgun (WGS) entry which is preliminary data.</text>
</comment>
<keyword evidence="2" id="KW-0378">Hydrolase</keyword>
<dbReference type="InterPro" id="IPR050266">
    <property type="entry name" value="AB_hydrolase_sf"/>
</dbReference>
<dbReference type="NCBIfam" id="NF002043">
    <property type="entry name" value="PRK00870.1"/>
    <property type="match status" value="1"/>
</dbReference>
<dbReference type="Pfam" id="PF00561">
    <property type="entry name" value="Abhydrolase_1"/>
    <property type="match status" value="1"/>
</dbReference>
<dbReference type="GO" id="GO:0018786">
    <property type="term" value="F:haloalkane dehalogenase activity"/>
    <property type="evidence" value="ECO:0007669"/>
    <property type="project" value="UniProtKB-EC"/>
</dbReference>